<name>A0A2T0TA60_9PSEU</name>
<proteinExistence type="predicted"/>
<keyword evidence="2" id="KW-0456">Lyase</keyword>
<dbReference type="Proteomes" id="UP000239494">
    <property type="component" value="Unassembled WGS sequence"/>
</dbReference>
<dbReference type="AlphaFoldDB" id="A0A2T0TA60"/>
<gene>
    <name evidence="2" type="ORF">CLV43_104398</name>
</gene>
<dbReference type="RefSeq" id="WP_106187953.1">
    <property type="nucleotide sequence ID" value="NZ_PVTF01000004.1"/>
</dbReference>
<dbReference type="Gene3D" id="3.40.640.10">
    <property type="entry name" value="Type I PLP-dependent aspartate aminotransferase-like (Major domain)"/>
    <property type="match status" value="1"/>
</dbReference>
<dbReference type="OrthoDB" id="250246at2"/>
<organism evidence="2 3">
    <name type="scientific">Umezawaea tangerina</name>
    <dbReference type="NCBI Taxonomy" id="84725"/>
    <lineage>
        <taxon>Bacteria</taxon>
        <taxon>Bacillati</taxon>
        <taxon>Actinomycetota</taxon>
        <taxon>Actinomycetes</taxon>
        <taxon>Pseudonocardiales</taxon>
        <taxon>Pseudonocardiaceae</taxon>
        <taxon>Umezawaea</taxon>
    </lineage>
</organism>
<dbReference type="PANTHER" id="PTHR43586">
    <property type="entry name" value="CYSTEINE DESULFURASE"/>
    <property type="match status" value="1"/>
</dbReference>
<reference evidence="2 3" key="1">
    <citation type="submission" date="2018-03" db="EMBL/GenBank/DDBJ databases">
        <title>Genomic Encyclopedia of Archaeal and Bacterial Type Strains, Phase II (KMG-II): from individual species to whole genera.</title>
        <authorList>
            <person name="Goeker M."/>
        </authorList>
    </citation>
    <scope>NUCLEOTIDE SEQUENCE [LARGE SCALE GENOMIC DNA]</scope>
    <source>
        <strain evidence="2 3">DSM 44720</strain>
    </source>
</reference>
<dbReference type="InterPro" id="IPR000192">
    <property type="entry name" value="Aminotrans_V_dom"/>
</dbReference>
<comment type="caution">
    <text evidence="2">The sequence shown here is derived from an EMBL/GenBank/DDBJ whole genome shotgun (WGS) entry which is preliminary data.</text>
</comment>
<dbReference type="Gene3D" id="3.90.1150.10">
    <property type="entry name" value="Aspartate Aminotransferase, domain 1"/>
    <property type="match status" value="1"/>
</dbReference>
<dbReference type="InterPro" id="IPR015421">
    <property type="entry name" value="PyrdxlP-dep_Trfase_major"/>
</dbReference>
<dbReference type="InterPro" id="IPR015422">
    <property type="entry name" value="PyrdxlP-dep_Trfase_small"/>
</dbReference>
<evidence type="ECO:0000313" key="3">
    <source>
        <dbReference type="Proteomes" id="UP000239494"/>
    </source>
</evidence>
<protein>
    <submittedName>
        <fullName evidence="2">Selenocysteine lyase/cysteine desulfurase</fullName>
    </submittedName>
</protein>
<dbReference type="SUPFAM" id="SSF53383">
    <property type="entry name" value="PLP-dependent transferases"/>
    <property type="match status" value="1"/>
</dbReference>
<dbReference type="PANTHER" id="PTHR43586:SF21">
    <property type="entry name" value="PYRIDOXAL PHOSPHATE (PLP)-DEPENDENT ASPARTATE AMINOTRANSFERASE SUPERFAMILY"/>
    <property type="match status" value="1"/>
</dbReference>
<accession>A0A2T0TA60</accession>
<keyword evidence="3" id="KW-1185">Reference proteome</keyword>
<dbReference type="Pfam" id="PF00266">
    <property type="entry name" value="Aminotran_5"/>
    <property type="match status" value="1"/>
</dbReference>
<sequence length="335" mass="35062">MRSAFGQEFDVPPGYLNTPSIGIPPVVVADAVAESVHRWRTGADRPPLFDEHVVAARAAFGELVGMPAERVAIGSSASQLVAVVAASLPKGSRVLVARGEFTSVSFPFAAQGHTVVEVGLDELVSAAGGYDLVAVSTVQSADGRIADLDGLRATGVPVMLDVTQSLGWYPLDVGWADWVVAAGYKWLLSPRGASWLACSPEALARAVPIAANWYAGEDRWTTVYDLPLRLASDARALDTSPVWLSHVGAAVALPWLASLDQAAVRAHNTGLADAVLIGLGREPEGSAIIAVDRPGAHERLVKAGVAAGLRAGKVRLGFHLYNTAEDVELVLEALG</sequence>
<evidence type="ECO:0000259" key="1">
    <source>
        <dbReference type="Pfam" id="PF00266"/>
    </source>
</evidence>
<dbReference type="GO" id="GO:0016829">
    <property type="term" value="F:lyase activity"/>
    <property type="evidence" value="ECO:0007669"/>
    <property type="project" value="UniProtKB-KW"/>
</dbReference>
<dbReference type="InterPro" id="IPR015424">
    <property type="entry name" value="PyrdxlP-dep_Trfase"/>
</dbReference>
<evidence type="ECO:0000313" key="2">
    <source>
        <dbReference type="EMBL" id="PRY42563.1"/>
    </source>
</evidence>
<dbReference type="EMBL" id="PVTF01000004">
    <property type="protein sequence ID" value="PRY42563.1"/>
    <property type="molecule type" value="Genomic_DNA"/>
</dbReference>
<feature type="domain" description="Aminotransferase class V" evidence="1">
    <location>
        <begin position="90"/>
        <end position="281"/>
    </location>
</feature>